<dbReference type="EMBL" id="JANZXA010000013">
    <property type="protein sequence ID" value="MCT2401374.1"/>
    <property type="molecule type" value="Genomic_DNA"/>
</dbReference>
<feature type="region of interest" description="Disordered" evidence="1">
    <location>
        <begin position="43"/>
        <end position="104"/>
    </location>
</feature>
<gene>
    <name evidence="2" type="ORF">NZK81_17630</name>
</gene>
<proteinExistence type="predicted"/>
<feature type="compositionally biased region" description="Acidic residues" evidence="1">
    <location>
        <begin position="46"/>
        <end position="61"/>
    </location>
</feature>
<dbReference type="Proteomes" id="UP001165583">
    <property type="component" value="Unassembled WGS sequence"/>
</dbReference>
<protein>
    <submittedName>
        <fullName evidence="2">Uncharacterized protein</fullName>
    </submittedName>
</protein>
<evidence type="ECO:0000313" key="2">
    <source>
        <dbReference type="EMBL" id="MCT2401374.1"/>
    </source>
</evidence>
<keyword evidence="3" id="KW-1185">Reference proteome</keyword>
<organism evidence="2 3">
    <name type="scientific">Novosphingobium mangrovi</name>
    <name type="common">ex Huang et al. 2023</name>
    <dbReference type="NCBI Taxonomy" id="2976432"/>
    <lineage>
        <taxon>Bacteria</taxon>
        <taxon>Pseudomonadati</taxon>
        <taxon>Pseudomonadota</taxon>
        <taxon>Alphaproteobacteria</taxon>
        <taxon>Sphingomonadales</taxon>
        <taxon>Sphingomonadaceae</taxon>
        <taxon>Novosphingobium</taxon>
    </lineage>
</organism>
<reference evidence="2" key="1">
    <citation type="submission" date="2022-09" db="EMBL/GenBank/DDBJ databases">
        <title>Novosphingobium sp. Nov., a polycyclic aromatic hydrocarbon-degrading bacterium isolated form mangrove sediments in HongKong.</title>
        <authorList>
            <person name="Hu Z."/>
        </authorList>
    </citation>
    <scope>NUCLEOTIDE SEQUENCE</scope>
    <source>
        <strain evidence="2">HK4-1</strain>
    </source>
</reference>
<comment type="caution">
    <text evidence="2">The sequence shown here is derived from an EMBL/GenBank/DDBJ whole genome shotgun (WGS) entry which is preliminary data.</text>
</comment>
<sequence>MGTVHPIAPARAARMAGLLLNRHSQQEIADAVEILVDVLDMLSGDPDLEDDDPSGQSDEDGVNTAQGWSTPDGDGAGCPISDPDVEGQAFEGAGSCDWPNNQTV</sequence>
<accession>A0ABT2I9C3</accession>
<evidence type="ECO:0000313" key="3">
    <source>
        <dbReference type="Proteomes" id="UP001165583"/>
    </source>
</evidence>
<name>A0ABT2I9C3_9SPHN</name>
<dbReference type="RefSeq" id="WP_260047391.1">
    <property type="nucleotide sequence ID" value="NZ_JANZXA010000013.1"/>
</dbReference>
<evidence type="ECO:0000256" key="1">
    <source>
        <dbReference type="SAM" id="MobiDB-lite"/>
    </source>
</evidence>